<dbReference type="AlphaFoldDB" id="A0AAV2GDR9"/>
<protein>
    <submittedName>
        <fullName evidence="1">Uncharacterized protein</fullName>
    </submittedName>
</protein>
<reference evidence="1 2" key="1">
    <citation type="submission" date="2024-04" db="EMBL/GenBank/DDBJ databases">
        <authorList>
            <person name="Fracassetti M."/>
        </authorList>
    </citation>
    <scope>NUCLEOTIDE SEQUENCE [LARGE SCALE GENOMIC DNA]</scope>
</reference>
<dbReference type="EMBL" id="OZ034821">
    <property type="protein sequence ID" value="CAL1407645.1"/>
    <property type="molecule type" value="Genomic_DNA"/>
</dbReference>
<dbReference type="Proteomes" id="UP001497516">
    <property type="component" value="Chromosome 8"/>
</dbReference>
<dbReference type="InterPro" id="IPR004252">
    <property type="entry name" value="Probable_transposase_24"/>
</dbReference>
<gene>
    <name evidence="1" type="ORF">LTRI10_LOCUS47301</name>
</gene>
<evidence type="ECO:0000313" key="2">
    <source>
        <dbReference type="Proteomes" id="UP001497516"/>
    </source>
</evidence>
<name>A0AAV2GDR9_9ROSI</name>
<evidence type="ECO:0000313" key="1">
    <source>
        <dbReference type="EMBL" id="CAL1407645.1"/>
    </source>
</evidence>
<dbReference type="Pfam" id="PF03004">
    <property type="entry name" value="Transposase_24"/>
    <property type="match status" value="1"/>
</dbReference>
<sequence length="118" mass="13992">MYGLRDRIFKKYKDLNQRMNHPPPQISPSIWREKVQKLTYPNWVEMSDKNKGNQEKSELAATGGSASLAKYRHEEIKQTEKEPDPIEMFRRFHVKKDKNWVSSKAKTLNVSSIMFTEY</sequence>
<proteinExistence type="predicted"/>
<accession>A0AAV2GDR9</accession>
<organism evidence="1 2">
    <name type="scientific">Linum trigynum</name>
    <dbReference type="NCBI Taxonomy" id="586398"/>
    <lineage>
        <taxon>Eukaryota</taxon>
        <taxon>Viridiplantae</taxon>
        <taxon>Streptophyta</taxon>
        <taxon>Embryophyta</taxon>
        <taxon>Tracheophyta</taxon>
        <taxon>Spermatophyta</taxon>
        <taxon>Magnoliopsida</taxon>
        <taxon>eudicotyledons</taxon>
        <taxon>Gunneridae</taxon>
        <taxon>Pentapetalae</taxon>
        <taxon>rosids</taxon>
        <taxon>fabids</taxon>
        <taxon>Malpighiales</taxon>
        <taxon>Linaceae</taxon>
        <taxon>Linum</taxon>
    </lineage>
</organism>
<keyword evidence="2" id="KW-1185">Reference proteome</keyword>